<evidence type="ECO:0000313" key="3">
    <source>
        <dbReference type="EMBL" id="TPG28119.1"/>
    </source>
</evidence>
<evidence type="ECO:0000259" key="2">
    <source>
        <dbReference type="Pfam" id="PF24346"/>
    </source>
</evidence>
<accession>A0A502DU92</accession>
<dbReference type="AlphaFoldDB" id="A0A502DU92"/>
<name>A0A502DU92_9FLAO</name>
<evidence type="ECO:0000313" key="4">
    <source>
        <dbReference type="Proteomes" id="UP000319700"/>
    </source>
</evidence>
<feature type="compositionally biased region" description="Low complexity" evidence="1">
    <location>
        <begin position="185"/>
        <end position="197"/>
    </location>
</feature>
<feature type="region of interest" description="Disordered" evidence="1">
    <location>
        <begin position="185"/>
        <end position="208"/>
    </location>
</feature>
<dbReference type="NCBIfam" id="TIGR01451">
    <property type="entry name" value="B_ant_repeat"/>
    <property type="match status" value="2"/>
</dbReference>
<feature type="compositionally biased region" description="Polar residues" evidence="1">
    <location>
        <begin position="199"/>
        <end position="208"/>
    </location>
</feature>
<dbReference type="InterPro" id="IPR055354">
    <property type="entry name" value="DUF7507"/>
</dbReference>
<feature type="compositionally biased region" description="Polar residues" evidence="1">
    <location>
        <begin position="81"/>
        <end position="97"/>
    </location>
</feature>
<feature type="domain" description="DUF7507" evidence="2">
    <location>
        <begin position="106"/>
        <end position="205"/>
    </location>
</feature>
<evidence type="ECO:0000256" key="1">
    <source>
        <dbReference type="SAM" id="MobiDB-lite"/>
    </source>
</evidence>
<protein>
    <submittedName>
        <fullName evidence="3">DUF11 domain-containing protein</fullName>
    </submittedName>
</protein>
<dbReference type="Pfam" id="PF24346">
    <property type="entry name" value="DUF7507"/>
    <property type="match status" value="2"/>
</dbReference>
<reference evidence="3 4" key="1">
    <citation type="journal article" date="2019" name="Environ. Microbiol.">
        <title>Species interactions and distinct microbial communities in high Arctic permafrost affected cryosols are associated with the CH4 and CO2 gas fluxes.</title>
        <authorList>
            <person name="Altshuler I."/>
            <person name="Hamel J."/>
            <person name="Turney S."/>
            <person name="Magnuson E."/>
            <person name="Levesque R."/>
            <person name="Greer C."/>
            <person name="Whyte L.G."/>
        </authorList>
    </citation>
    <scope>NUCLEOTIDE SEQUENCE [LARGE SCALE GENOMIC DNA]</scope>
    <source>
        <strain evidence="3 4">42</strain>
    </source>
</reference>
<feature type="compositionally biased region" description="Low complexity" evidence="1">
    <location>
        <begin position="67"/>
        <end position="79"/>
    </location>
</feature>
<dbReference type="OrthoDB" id="599464at2"/>
<sequence length="208" mass="19936">GTGAVGDQITYTFTVSNTGNVSLSGVVVNDALTGSVNLAVTPAVLAPGDTGTATAAYTITQSDLNTGNVTNTATATGTAPDASTVSDTSGTAQGNDDPTQTPLTQTPGIAVVKTAAVGGTGAVGDQITYTFTVSNTGNVSLSGVVVNDALTGSVNLAVTPAVLAPGDTGTATAAYTITQSDLNTGNVTNTATATGTAPDASTVSDTSG</sequence>
<dbReference type="InterPro" id="IPR047589">
    <property type="entry name" value="DUF11_rpt"/>
</dbReference>
<organism evidence="3 4">
    <name type="scientific">Flavobacterium pectinovorum</name>
    <dbReference type="NCBI Taxonomy" id="29533"/>
    <lineage>
        <taxon>Bacteria</taxon>
        <taxon>Pseudomonadati</taxon>
        <taxon>Bacteroidota</taxon>
        <taxon>Flavobacteriia</taxon>
        <taxon>Flavobacteriales</taxon>
        <taxon>Flavobacteriaceae</taxon>
        <taxon>Flavobacterium</taxon>
    </lineage>
</organism>
<dbReference type="Proteomes" id="UP000319700">
    <property type="component" value="Unassembled WGS sequence"/>
</dbReference>
<dbReference type="EMBL" id="RCZH01000052">
    <property type="protein sequence ID" value="TPG28119.1"/>
    <property type="molecule type" value="Genomic_DNA"/>
</dbReference>
<feature type="domain" description="DUF7507" evidence="2">
    <location>
        <begin position="3"/>
        <end position="87"/>
    </location>
</feature>
<keyword evidence="4" id="KW-1185">Reference proteome</keyword>
<feature type="non-terminal residue" evidence="3">
    <location>
        <position position="1"/>
    </location>
</feature>
<comment type="caution">
    <text evidence="3">The sequence shown here is derived from an EMBL/GenBank/DDBJ whole genome shotgun (WGS) entry which is preliminary data.</text>
</comment>
<feature type="non-terminal residue" evidence="3">
    <location>
        <position position="208"/>
    </location>
</feature>
<dbReference type="InterPro" id="IPR013783">
    <property type="entry name" value="Ig-like_fold"/>
</dbReference>
<feature type="region of interest" description="Disordered" evidence="1">
    <location>
        <begin position="67"/>
        <end position="104"/>
    </location>
</feature>
<gene>
    <name evidence="3" type="ORF">EAH81_27775</name>
</gene>
<proteinExistence type="predicted"/>
<dbReference type="Gene3D" id="2.60.40.10">
    <property type="entry name" value="Immunoglobulins"/>
    <property type="match status" value="2"/>
</dbReference>